<evidence type="ECO:0008006" key="4">
    <source>
        <dbReference type="Google" id="ProtNLM"/>
    </source>
</evidence>
<keyword evidence="1" id="KW-0175">Coiled coil</keyword>
<dbReference type="AlphaFoldDB" id="A0A1B0AAW9"/>
<name>A0A1B0AAW9_GLOPL</name>
<evidence type="ECO:0000313" key="3">
    <source>
        <dbReference type="Proteomes" id="UP000092445"/>
    </source>
</evidence>
<organism evidence="2 3">
    <name type="scientific">Glossina pallidipes</name>
    <name type="common">Tsetse fly</name>
    <dbReference type="NCBI Taxonomy" id="7398"/>
    <lineage>
        <taxon>Eukaryota</taxon>
        <taxon>Metazoa</taxon>
        <taxon>Ecdysozoa</taxon>
        <taxon>Arthropoda</taxon>
        <taxon>Hexapoda</taxon>
        <taxon>Insecta</taxon>
        <taxon>Pterygota</taxon>
        <taxon>Neoptera</taxon>
        <taxon>Endopterygota</taxon>
        <taxon>Diptera</taxon>
        <taxon>Brachycera</taxon>
        <taxon>Muscomorpha</taxon>
        <taxon>Hippoboscoidea</taxon>
        <taxon>Glossinidae</taxon>
        <taxon>Glossina</taxon>
    </lineage>
</organism>
<protein>
    <recommendedName>
        <fullName evidence="4">Augmin complex subunit dgt5</fullName>
    </recommendedName>
</protein>
<reference evidence="2" key="2">
    <citation type="submission" date="2020-05" db="UniProtKB">
        <authorList>
            <consortium name="EnsemblMetazoa"/>
        </authorList>
    </citation>
    <scope>IDENTIFICATION</scope>
    <source>
        <strain evidence="2">IAEA</strain>
    </source>
</reference>
<feature type="coiled-coil region" evidence="1">
    <location>
        <begin position="353"/>
        <end position="380"/>
    </location>
</feature>
<evidence type="ECO:0000256" key="1">
    <source>
        <dbReference type="SAM" id="Coils"/>
    </source>
</evidence>
<reference evidence="3" key="1">
    <citation type="submission" date="2014-03" db="EMBL/GenBank/DDBJ databases">
        <authorList>
            <person name="Aksoy S."/>
            <person name="Warren W."/>
            <person name="Wilson R.K."/>
        </authorList>
    </citation>
    <scope>NUCLEOTIDE SEQUENCE [LARGE SCALE GENOMIC DNA]</scope>
    <source>
        <strain evidence="3">IAEA</strain>
    </source>
</reference>
<dbReference type="VEuPathDB" id="VectorBase:GPAI039730"/>
<proteinExistence type="predicted"/>
<dbReference type="Proteomes" id="UP000092445">
    <property type="component" value="Unassembled WGS sequence"/>
</dbReference>
<accession>A0A1B0AAW9</accession>
<dbReference type="STRING" id="7398.A0A1B0AAW9"/>
<keyword evidence="3" id="KW-1185">Reference proteome</keyword>
<dbReference type="EnsemblMetazoa" id="GPAI039730-RA">
    <property type="protein sequence ID" value="GPAI039730-PA"/>
    <property type="gene ID" value="GPAI039730"/>
</dbReference>
<feature type="coiled-coil region" evidence="1">
    <location>
        <begin position="93"/>
        <end position="141"/>
    </location>
</feature>
<sequence length="676" mass="78626">MPIEDDIDAFREWATQLGCAQSALPSKEALKSVFKSRQRDLFCNLMRRVKPRNECQSIREKILINELEKLKDLVIPVSNGAFLPKAMQIHLKIQDLKKQQQDLQKFLEDRKKEYEGLSSNIKAKNIQIIKFENRCETLEAKILILEFKSQDLDVKLKTEEENRKKILSTVPVVLTSENRSEAKAAEAVNEAIRKLKQFYEFCVENKSSQHLSEAKSKLWSDMRQIYSRAPNFMLFNAIMRLKEEQLQHITTLSKTSFDDSHLMLLSKENCSEFEFNLLRTKVNLLGLTVKYLVARQERQQLDSQFLRLYCEFERKLLEKVKMFNIHVKDEKNEETLREYIVQYNARLFIKGQNESLLQHIESLKAEIDSTSKEVENHEILLGSVKDIYNRISISVNRIRYEMSQLSQIKDRIIYSKGLMEHQLYGLQPAMRAKSKMKVNNINNNQNFLQLSDIFETSPDEVFCSTKLDFDDNASALNNTTFSQRSFYNSDVTLMPQAQPITLPPHTMELSTFAELPLERLNCIPKECLFLLSPNPLIVESRELTSTIQLAPGILLTPFGALQEVRKHIMWAELIAAHSNSIKLNSDICTVDISALKLKAKQEHDRIAELLDKIHVTSNNTMHQLERLNKLYDFIIANPLRHFIPITKKFNSQSYCEYEAEFELYYRMATVGNSIKE</sequence>
<evidence type="ECO:0000313" key="2">
    <source>
        <dbReference type="EnsemblMetazoa" id="GPAI039730-PA"/>
    </source>
</evidence>